<feature type="compositionally biased region" description="Low complexity" evidence="1">
    <location>
        <begin position="1"/>
        <end position="19"/>
    </location>
</feature>
<reference evidence="2 3" key="1">
    <citation type="submission" date="2014-04" db="EMBL/GenBank/DDBJ databases">
        <authorList>
            <consortium name="DOE Joint Genome Institute"/>
            <person name="Kuo A."/>
            <person name="Zuccaro A."/>
            <person name="Kohler A."/>
            <person name="Nagy L.G."/>
            <person name="Floudas D."/>
            <person name="Copeland A."/>
            <person name="Barry K.W."/>
            <person name="Cichocki N."/>
            <person name="Veneault-Fourrey C."/>
            <person name="LaButti K."/>
            <person name="Lindquist E.A."/>
            <person name="Lipzen A."/>
            <person name="Lundell T."/>
            <person name="Morin E."/>
            <person name="Murat C."/>
            <person name="Sun H."/>
            <person name="Tunlid A."/>
            <person name="Henrissat B."/>
            <person name="Grigoriev I.V."/>
            <person name="Hibbett D.S."/>
            <person name="Martin F."/>
            <person name="Nordberg H.P."/>
            <person name="Cantor M.N."/>
            <person name="Hua S.X."/>
        </authorList>
    </citation>
    <scope>NUCLEOTIDE SEQUENCE [LARGE SCALE GENOMIC DNA]</scope>
    <source>
        <strain evidence="2 3">MAFF 305830</strain>
    </source>
</reference>
<proteinExistence type="predicted"/>
<evidence type="ECO:0000256" key="1">
    <source>
        <dbReference type="SAM" id="MobiDB-lite"/>
    </source>
</evidence>
<dbReference type="Proteomes" id="UP000054097">
    <property type="component" value="Unassembled WGS sequence"/>
</dbReference>
<keyword evidence="3" id="KW-1185">Reference proteome</keyword>
<feature type="compositionally biased region" description="Low complexity" evidence="1">
    <location>
        <begin position="77"/>
        <end position="88"/>
    </location>
</feature>
<evidence type="ECO:0000313" key="3">
    <source>
        <dbReference type="Proteomes" id="UP000054097"/>
    </source>
</evidence>
<dbReference type="EMBL" id="KN824282">
    <property type="protein sequence ID" value="KIM31172.1"/>
    <property type="molecule type" value="Genomic_DNA"/>
</dbReference>
<evidence type="ECO:0000313" key="2">
    <source>
        <dbReference type="EMBL" id="KIM31172.1"/>
    </source>
</evidence>
<protein>
    <submittedName>
        <fullName evidence="2">Uncharacterized protein</fullName>
    </submittedName>
</protein>
<feature type="compositionally biased region" description="Polar residues" evidence="1">
    <location>
        <begin position="41"/>
        <end position="57"/>
    </location>
</feature>
<organism evidence="2 3">
    <name type="scientific">Serendipita vermifera MAFF 305830</name>
    <dbReference type="NCBI Taxonomy" id="933852"/>
    <lineage>
        <taxon>Eukaryota</taxon>
        <taxon>Fungi</taxon>
        <taxon>Dikarya</taxon>
        <taxon>Basidiomycota</taxon>
        <taxon>Agaricomycotina</taxon>
        <taxon>Agaricomycetes</taxon>
        <taxon>Sebacinales</taxon>
        <taxon>Serendipitaceae</taxon>
        <taxon>Serendipita</taxon>
    </lineage>
</organism>
<feature type="region of interest" description="Disordered" evidence="1">
    <location>
        <begin position="353"/>
        <end position="397"/>
    </location>
</feature>
<dbReference type="OrthoDB" id="10455004at2759"/>
<gene>
    <name evidence="2" type="ORF">M408DRAFT_254966</name>
</gene>
<dbReference type="STRING" id="933852.A0A0C2XQE9"/>
<feature type="region of interest" description="Disordered" evidence="1">
    <location>
        <begin position="1"/>
        <end position="173"/>
    </location>
</feature>
<reference evidence="3" key="2">
    <citation type="submission" date="2015-01" db="EMBL/GenBank/DDBJ databases">
        <title>Evolutionary Origins and Diversification of the Mycorrhizal Mutualists.</title>
        <authorList>
            <consortium name="DOE Joint Genome Institute"/>
            <consortium name="Mycorrhizal Genomics Consortium"/>
            <person name="Kohler A."/>
            <person name="Kuo A."/>
            <person name="Nagy L.G."/>
            <person name="Floudas D."/>
            <person name="Copeland A."/>
            <person name="Barry K.W."/>
            <person name="Cichocki N."/>
            <person name="Veneault-Fourrey C."/>
            <person name="LaButti K."/>
            <person name="Lindquist E.A."/>
            <person name="Lipzen A."/>
            <person name="Lundell T."/>
            <person name="Morin E."/>
            <person name="Murat C."/>
            <person name="Riley R."/>
            <person name="Ohm R."/>
            <person name="Sun H."/>
            <person name="Tunlid A."/>
            <person name="Henrissat B."/>
            <person name="Grigoriev I.V."/>
            <person name="Hibbett D.S."/>
            <person name="Martin F."/>
        </authorList>
    </citation>
    <scope>NUCLEOTIDE SEQUENCE [LARGE SCALE GENOMIC DNA]</scope>
    <source>
        <strain evidence="3">MAFF 305830</strain>
    </source>
</reference>
<dbReference type="AlphaFoldDB" id="A0A0C2XQE9"/>
<feature type="compositionally biased region" description="Pro residues" evidence="1">
    <location>
        <begin position="58"/>
        <end position="67"/>
    </location>
</feature>
<dbReference type="HOGENOM" id="CLU_694770_0_0_1"/>
<name>A0A0C2XQE9_SERVB</name>
<accession>A0A0C2XQE9</accession>
<sequence length="397" mass="42483">MTVSSLSRPSGSSSSQHSSEGSDAKTAKPSSTPRQRAPISPTVSRLRTLPSGTTRPSTPIPLRPSAPPALRGHTRLPSAPVAPTSVAPLRPLRKTSKGPSPPLAHSNMQSVASKPQPRTAVKADPPPAPSSWNTVKTLGRATMKRSAVGSSTLQRGILSSRNGSVSEGHAKEYSSDTADAASLIIPNLDEYDKENHGLHTTLPPTPNSSVFPPSVSECSSMNSAKSPSAKSVRWAEISVFPEQQGLLNIHGLLKTLIEQSSQEIKDICTLLRDYLPQPGTLSERKYTLRSAQEEELEHALRILDGALYRNLDPAAVEKARKDLERLAPVIRVRKRDQFLEAFQANSFSVALRHPPIPSRGREAQDRASSAEGGACPRSRSTRHSRIGDQVGAAASGS</sequence>
<feature type="compositionally biased region" description="Polar residues" evidence="1">
    <location>
        <begin position="148"/>
        <end position="165"/>
    </location>
</feature>